<dbReference type="EMBL" id="QYSE01000001">
    <property type="protein sequence ID" value="RJF37416.1"/>
    <property type="molecule type" value="Genomic_DNA"/>
</dbReference>
<name>A0A3A3ENW9_9GAMM</name>
<reference evidence="1 2" key="1">
    <citation type="submission" date="2018-09" db="EMBL/GenBank/DDBJ databases">
        <title>Identification of marine bacteria producing industrial enzymes.</title>
        <authorList>
            <person name="Cheng T.H."/>
            <person name="Saidin J."/>
            <person name="Muhd D.D."/>
            <person name="Isa M.N.M."/>
            <person name="Bakar M.F.A."/>
            <person name="Ismail N."/>
        </authorList>
    </citation>
    <scope>NUCLEOTIDE SEQUENCE [LARGE SCALE GENOMIC DNA]</scope>
    <source>
        <strain evidence="1 2">MNAD 1.6</strain>
    </source>
</reference>
<dbReference type="Proteomes" id="UP000265938">
    <property type="component" value="Unassembled WGS sequence"/>
</dbReference>
<proteinExistence type="predicted"/>
<dbReference type="AlphaFoldDB" id="A0A3A3ENW9"/>
<dbReference type="PIRSF" id="PIRSF037205">
    <property type="entry name" value="UCP037205"/>
    <property type="match status" value="1"/>
</dbReference>
<sequence>MVHKKLNLPSKTCPVCDRPFMWRKKWQRDWQHVKYCSERCKREAKRNIGV</sequence>
<protein>
    <submittedName>
        <fullName evidence="1">DUF2256 domain-containing protein</fullName>
    </submittedName>
</protein>
<gene>
    <name evidence="1" type="ORF">D4741_04915</name>
</gene>
<accession>A0A3A3ENW9</accession>
<dbReference type="PANTHER" id="PTHR37463">
    <property type="entry name" value="GSL3115 PROTEIN"/>
    <property type="match status" value="1"/>
</dbReference>
<dbReference type="InterPro" id="IPR017136">
    <property type="entry name" value="UCP037205"/>
</dbReference>
<comment type="caution">
    <text evidence="1">The sequence shown here is derived from an EMBL/GenBank/DDBJ whole genome shotgun (WGS) entry which is preliminary data.</text>
</comment>
<organism evidence="1 2">
    <name type="scientific">Pseudoalteromonas gelatinilytica</name>
    <dbReference type="NCBI Taxonomy" id="1703256"/>
    <lineage>
        <taxon>Bacteria</taxon>
        <taxon>Pseudomonadati</taxon>
        <taxon>Pseudomonadota</taxon>
        <taxon>Gammaproteobacteria</taxon>
        <taxon>Alteromonadales</taxon>
        <taxon>Pseudoalteromonadaceae</taxon>
        <taxon>Pseudoalteromonas</taxon>
    </lineage>
</organism>
<dbReference type="Pfam" id="PF10013">
    <property type="entry name" value="DUF2256"/>
    <property type="match status" value="1"/>
</dbReference>
<evidence type="ECO:0000313" key="2">
    <source>
        <dbReference type="Proteomes" id="UP000265938"/>
    </source>
</evidence>
<dbReference type="RefSeq" id="WP_119852182.1">
    <property type="nucleotide sequence ID" value="NZ_QYSE01000001.1"/>
</dbReference>
<evidence type="ECO:0000313" key="1">
    <source>
        <dbReference type="EMBL" id="RJF37416.1"/>
    </source>
</evidence>
<dbReference type="PANTHER" id="PTHR37463:SF1">
    <property type="entry name" value="DUF2256 DOMAIN-CONTAINING PROTEIN"/>
    <property type="match status" value="1"/>
</dbReference>